<evidence type="ECO:0000256" key="12">
    <source>
        <dbReference type="SAM" id="Phobius"/>
    </source>
</evidence>
<evidence type="ECO:0000256" key="6">
    <source>
        <dbReference type="ARBA" id="ARBA00022692"/>
    </source>
</evidence>
<gene>
    <name evidence="15" type="ORF">G2W53_042124</name>
</gene>
<keyword evidence="10" id="KW-0175">Coiled coil</keyword>
<dbReference type="GO" id="GO:0005802">
    <property type="term" value="C:trans-Golgi network"/>
    <property type="evidence" value="ECO:0007669"/>
    <property type="project" value="TreeGrafter"/>
</dbReference>
<evidence type="ECO:0000256" key="5">
    <source>
        <dbReference type="ARBA" id="ARBA00022592"/>
    </source>
</evidence>
<feature type="transmembrane region" description="Helical" evidence="12">
    <location>
        <begin position="487"/>
        <end position="506"/>
    </location>
</feature>
<proteinExistence type="inferred from homology"/>
<evidence type="ECO:0000256" key="8">
    <source>
        <dbReference type="ARBA" id="ARBA00023136"/>
    </source>
</evidence>
<feature type="transmembrane region" description="Helical" evidence="12">
    <location>
        <begin position="360"/>
        <end position="384"/>
    </location>
</feature>
<comment type="similarity">
    <text evidence="2">Belongs to the SYG1 (TC 2.A.94) family.</text>
</comment>
<dbReference type="GO" id="GO:0016036">
    <property type="term" value="P:cellular response to phosphate starvation"/>
    <property type="evidence" value="ECO:0007669"/>
    <property type="project" value="TreeGrafter"/>
</dbReference>
<dbReference type="GO" id="GO:0006817">
    <property type="term" value="P:phosphate ion transport"/>
    <property type="evidence" value="ECO:0007669"/>
    <property type="project" value="UniProtKB-KW"/>
</dbReference>
<evidence type="ECO:0000256" key="11">
    <source>
        <dbReference type="SAM" id="MobiDB-lite"/>
    </source>
</evidence>
<feature type="transmembrane region" description="Helical" evidence="12">
    <location>
        <begin position="404"/>
        <end position="426"/>
    </location>
</feature>
<dbReference type="InterPro" id="IPR004342">
    <property type="entry name" value="EXS_C"/>
</dbReference>
<keyword evidence="7 12" id="KW-1133">Transmembrane helix</keyword>
<reference evidence="15" key="1">
    <citation type="submission" date="2020-09" db="EMBL/GenBank/DDBJ databases">
        <title>Genome-Enabled Discovery of Anthraquinone Biosynthesis in Senna tora.</title>
        <authorList>
            <person name="Kang S.-H."/>
            <person name="Pandey R.P."/>
            <person name="Lee C.-M."/>
            <person name="Sim J.-S."/>
            <person name="Jeong J.-T."/>
            <person name="Choi B.-S."/>
            <person name="Jung M."/>
            <person name="Ginzburg D."/>
            <person name="Zhao K."/>
            <person name="Won S.Y."/>
            <person name="Oh T.-J."/>
            <person name="Yu Y."/>
            <person name="Kim N.-H."/>
            <person name="Lee O.R."/>
            <person name="Lee T.-H."/>
            <person name="Bashyal P."/>
            <person name="Kim T.-S."/>
            <person name="Lee W.-H."/>
            <person name="Kawkins C."/>
            <person name="Kim C.-K."/>
            <person name="Kim J.S."/>
            <person name="Ahn B.O."/>
            <person name="Rhee S.Y."/>
            <person name="Sohng J.K."/>
        </authorList>
    </citation>
    <scope>NUCLEOTIDE SEQUENCE</scope>
    <source>
        <tissue evidence="15">Leaf</tissue>
    </source>
</reference>
<feature type="transmembrane region" description="Helical" evidence="12">
    <location>
        <begin position="446"/>
        <end position="467"/>
    </location>
</feature>
<feature type="region of interest" description="Disordered" evidence="11">
    <location>
        <begin position="66"/>
        <end position="90"/>
    </location>
</feature>
<protein>
    <submittedName>
        <fullName evidence="15">Phosphate transporter PHO1-like protein 9</fullName>
    </submittedName>
</protein>
<dbReference type="Pfam" id="PF03124">
    <property type="entry name" value="EXS"/>
    <property type="match status" value="1"/>
</dbReference>
<sequence>MKFGKEFASQMVPEWQEAYMDYNHLKAILKHILKSAASTNTTVPIMASTAKGSLKRRLTLYRAFSGLTGPRRGSPTRRSCKDDPKEEEEEEEELCQIQTVFLKSDEGGGEMELSFFRKLDDEFNKVNNFFRKKVEEAMEEAEELNKQMDALIALRVRVDEVVVGFTSTSNANEHHMTDESPSNLLPRMDVIQEVEMSAAEEQPASRTSTQGFVAPSLRILDHVKINVTAPETPVSTLKGILNMSSKYDLSFSKKELRKAEEQLSKALKEFYNKLRLLKCYTFLNLLAFSKIMKKYDKVCSRNASKDYLKMVDNSYVGSSDEVNRLMERVEAAFIKHFANGNHRKGMNTLRPTAKRERHRITFTLGLFTGCSIALIVALIVIIHARQILDSLNMEGRAIYMENIFPLYSFFGYIVLHMLMYSANIYFWKRFKINYTFIFGFKQGTELGYREVLLLSSGLSVLSWAAVLSNLDMEMDKRTKSFSTLTELVPLGLLVVLLLITFCPFNIIYKSSRFFLIQCAFHCICAPFYKVTLPDNFLADQLTSQVQAFRSLEFYVCYYFWGNFTTRSNKCLESEVYKILYYVVAIIPFWIRFVQCLRRLLLEERNVKHGLNAIKHLSTVVAIVMRTSNEFNRGQIMIWRILAAASSGFATIANTYWDIVIDWGLLQRNSTNPWLRDKLSVSNKSVYFAAMVLNVLLRLAWMQSVLGIRQAPFLHKTALIALVACLEIIRRGIWNFFRLENEHLNNVGRYRAVKSVPLPFNYEDDQDSRAEGHYIGYKCIEDNHRLHRTAIKGNMIGEVFRRVASQTLMAYILTSNPDNGHSDIYGTGEFTGEFSAVTAPVLSASWLLKRDEKENGLQVELAFCRPLMALIAARVLRYKYTVSSPRVEDASGKAFAAKSTVVELIKLFTQNPDEPGLQVQIGPRRRLRMGFGFFGLLRRNRRGIDRALKKKIVGRKSDPGGGYLLNELLQGFVAQELVPPFRDGLLQMGLELLPEFHRSPGG</sequence>
<keyword evidence="3" id="KW-0813">Transport</keyword>
<dbReference type="PANTHER" id="PTHR10783">
    <property type="entry name" value="XENOTROPIC AND POLYTROPIC RETROVIRUS RECEPTOR 1-RELATED"/>
    <property type="match status" value="1"/>
</dbReference>
<dbReference type="Pfam" id="PF03105">
    <property type="entry name" value="SPX"/>
    <property type="match status" value="1"/>
</dbReference>
<comment type="subcellular location">
    <subcellularLocation>
        <location evidence="1">Cell membrane</location>
        <topology evidence="1">Multi-pass membrane protein</topology>
    </subcellularLocation>
</comment>
<evidence type="ECO:0000256" key="4">
    <source>
        <dbReference type="ARBA" id="ARBA00022475"/>
    </source>
</evidence>
<evidence type="ECO:0000313" key="15">
    <source>
        <dbReference type="EMBL" id="KAF7803013.1"/>
    </source>
</evidence>
<dbReference type="EMBL" id="JAAIUW010000013">
    <property type="protein sequence ID" value="KAF7803013.1"/>
    <property type="molecule type" value="Genomic_DNA"/>
</dbReference>
<feature type="domain" description="EXS" evidence="13">
    <location>
        <begin position="571"/>
        <end position="769"/>
    </location>
</feature>
<keyword evidence="5" id="KW-0592">Phosphate transport</keyword>
<feature type="domain" description="SPX" evidence="14">
    <location>
        <begin position="1"/>
        <end position="309"/>
    </location>
</feature>
<feature type="coiled-coil region" evidence="10">
    <location>
        <begin position="127"/>
        <end position="154"/>
    </location>
</feature>
<keyword evidence="16" id="KW-1185">Reference proteome</keyword>
<evidence type="ECO:0000256" key="1">
    <source>
        <dbReference type="ARBA" id="ARBA00004651"/>
    </source>
</evidence>
<dbReference type="PROSITE" id="PS51382">
    <property type="entry name" value="SPX"/>
    <property type="match status" value="1"/>
</dbReference>
<dbReference type="GO" id="GO:0005886">
    <property type="term" value="C:plasma membrane"/>
    <property type="evidence" value="ECO:0007669"/>
    <property type="project" value="UniProtKB-SubCell"/>
</dbReference>
<dbReference type="OrthoDB" id="9970435at2759"/>
<name>A0A834VYP8_9FABA</name>
<dbReference type="InterPro" id="IPR034092">
    <property type="entry name" value="PHO1_SPX"/>
</dbReference>
<evidence type="ECO:0000259" key="13">
    <source>
        <dbReference type="PROSITE" id="PS51380"/>
    </source>
</evidence>
<comment type="function">
    <text evidence="9">May transport inorganic phosphate (Pi).</text>
</comment>
<keyword evidence="4" id="KW-1003">Cell membrane</keyword>
<evidence type="ECO:0000313" key="16">
    <source>
        <dbReference type="Proteomes" id="UP000634136"/>
    </source>
</evidence>
<evidence type="ECO:0000256" key="2">
    <source>
        <dbReference type="ARBA" id="ARBA00009665"/>
    </source>
</evidence>
<evidence type="ECO:0000256" key="10">
    <source>
        <dbReference type="SAM" id="Coils"/>
    </source>
</evidence>
<organism evidence="15 16">
    <name type="scientific">Senna tora</name>
    <dbReference type="NCBI Taxonomy" id="362788"/>
    <lineage>
        <taxon>Eukaryota</taxon>
        <taxon>Viridiplantae</taxon>
        <taxon>Streptophyta</taxon>
        <taxon>Embryophyta</taxon>
        <taxon>Tracheophyta</taxon>
        <taxon>Spermatophyta</taxon>
        <taxon>Magnoliopsida</taxon>
        <taxon>eudicotyledons</taxon>
        <taxon>Gunneridae</taxon>
        <taxon>Pentapetalae</taxon>
        <taxon>rosids</taxon>
        <taxon>fabids</taxon>
        <taxon>Fabales</taxon>
        <taxon>Fabaceae</taxon>
        <taxon>Caesalpinioideae</taxon>
        <taxon>Cassia clade</taxon>
        <taxon>Senna</taxon>
    </lineage>
</organism>
<keyword evidence="6 12" id="KW-0812">Transmembrane</keyword>
<accession>A0A834VYP8</accession>
<dbReference type="InterPro" id="IPR004331">
    <property type="entry name" value="SPX_dom"/>
</dbReference>
<dbReference type="PROSITE" id="PS51380">
    <property type="entry name" value="EXS"/>
    <property type="match status" value="1"/>
</dbReference>
<dbReference type="GO" id="GO:0000822">
    <property type="term" value="F:inositol hexakisphosphate binding"/>
    <property type="evidence" value="ECO:0007669"/>
    <property type="project" value="TreeGrafter"/>
</dbReference>
<evidence type="ECO:0000256" key="9">
    <source>
        <dbReference type="ARBA" id="ARBA00043939"/>
    </source>
</evidence>
<dbReference type="Proteomes" id="UP000634136">
    <property type="component" value="Unassembled WGS sequence"/>
</dbReference>
<evidence type="ECO:0000256" key="7">
    <source>
        <dbReference type="ARBA" id="ARBA00022989"/>
    </source>
</evidence>
<dbReference type="PANTHER" id="PTHR10783:SF124">
    <property type="entry name" value="PHOSPHATE TRANSPORTER PHO1 HOMOLOG 9"/>
    <property type="match status" value="1"/>
</dbReference>
<dbReference type="AlphaFoldDB" id="A0A834VYP8"/>
<comment type="caution">
    <text evidence="15">The sequence shown here is derived from an EMBL/GenBank/DDBJ whole genome shotgun (WGS) entry which is preliminary data.</text>
</comment>
<evidence type="ECO:0000259" key="14">
    <source>
        <dbReference type="PROSITE" id="PS51382"/>
    </source>
</evidence>
<evidence type="ECO:0000256" key="3">
    <source>
        <dbReference type="ARBA" id="ARBA00022448"/>
    </source>
</evidence>
<dbReference type="CDD" id="cd14476">
    <property type="entry name" value="SPX_PHO1_like"/>
    <property type="match status" value="1"/>
</dbReference>
<keyword evidence="8 12" id="KW-0472">Membrane</keyword>
<feature type="transmembrane region" description="Helical" evidence="12">
    <location>
        <begin position="578"/>
        <end position="596"/>
    </location>
</feature>